<evidence type="ECO:0000256" key="4">
    <source>
        <dbReference type="SAM" id="MobiDB-lite"/>
    </source>
</evidence>
<dbReference type="STRING" id="3068.D8U467"/>
<evidence type="ECO:0000256" key="3">
    <source>
        <dbReference type="PROSITE-ProRule" id="PRU00023"/>
    </source>
</evidence>
<dbReference type="AlphaFoldDB" id="D8U467"/>
<dbReference type="PROSITE" id="PS50297">
    <property type="entry name" value="ANK_REP_REGION"/>
    <property type="match status" value="1"/>
</dbReference>
<dbReference type="Pfam" id="PF12796">
    <property type="entry name" value="Ank_2"/>
    <property type="match status" value="1"/>
</dbReference>
<dbReference type="GeneID" id="9622492"/>
<keyword evidence="2 3" id="KW-0040">ANK repeat</keyword>
<dbReference type="Gene3D" id="1.25.40.20">
    <property type="entry name" value="Ankyrin repeat-containing domain"/>
    <property type="match status" value="1"/>
</dbReference>
<dbReference type="SMART" id="SM00248">
    <property type="entry name" value="ANK"/>
    <property type="match status" value="2"/>
</dbReference>
<feature type="compositionally biased region" description="Basic and acidic residues" evidence="4">
    <location>
        <begin position="91"/>
        <end position="106"/>
    </location>
</feature>
<evidence type="ECO:0000313" key="6">
    <source>
        <dbReference type="Proteomes" id="UP000001058"/>
    </source>
</evidence>
<dbReference type="KEGG" id="vcn:VOLCADRAFT_63721"/>
<dbReference type="InterPro" id="IPR036770">
    <property type="entry name" value="Ankyrin_rpt-contain_sf"/>
</dbReference>
<reference evidence="5 6" key="1">
    <citation type="journal article" date="2010" name="Science">
        <title>Genomic analysis of organismal complexity in the multicellular green alga Volvox carteri.</title>
        <authorList>
            <person name="Prochnik S.E."/>
            <person name="Umen J."/>
            <person name="Nedelcu A.M."/>
            <person name="Hallmann A."/>
            <person name="Miller S.M."/>
            <person name="Nishii I."/>
            <person name="Ferris P."/>
            <person name="Kuo A."/>
            <person name="Mitros T."/>
            <person name="Fritz-Laylin L.K."/>
            <person name="Hellsten U."/>
            <person name="Chapman J."/>
            <person name="Simakov O."/>
            <person name="Rensing S.A."/>
            <person name="Terry A."/>
            <person name="Pangilinan J."/>
            <person name="Kapitonov V."/>
            <person name="Jurka J."/>
            <person name="Salamov A."/>
            <person name="Shapiro H."/>
            <person name="Schmutz J."/>
            <person name="Grimwood J."/>
            <person name="Lindquist E."/>
            <person name="Lucas S."/>
            <person name="Grigoriev I.V."/>
            <person name="Schmitt R."/>
            <person name="Kirk D."/>
            <person name="Rokhsar D.S."/>
        </authorList>
    </citation>
    <scope>NUCLEOTIDE SEQUENCE [LARGE SCALE GENOMIC DNA]</scope>
    <source>
        <strain evidence="6">f. Nagariensis / Eve</strain>
    </source>
</reference>
<evidence type="ECO:0000256" key="1">
    <source>
        <dbReference type="ARBA" id="ARBA00022737"/>
    </source>
</evidence>
<dbReference type="InParanoid" id="D8U467"/>
<dbReference type="PROSITE" id="PS50088">
    <property type="entry name" value="ANK_REPEAT"/>
    <property type="match status" value="1"/>
</dbReference>
<feature type="region of interest" description="Disordered" evidence="4">
    <location>
        <begin position="91"/>
        <end position="113"/>
    </location>
</feature>
<gene>
    <name evidence="5" type="ORF">VOLCADRAFT_63721</name>
</gene>
<keyword evidence="1" id="KW-0677">Repeat</keyword>
<dbReference type="EMBL" id="GL378357">
    <property type="protein sequence ID" value="EFJ45447.1"/>
    <property type="molecule type" value="Genomic_DNA"/>
</dbReference>
<dbReference type="GO" id="GO:0004842">
    <property type="term" value="F:ubiquitin-protein transferase activity"/>
    <property type="evidence" value="ECO:0007669"/>
    <property type="project" value="TreeGrafter"/>
</dbReference>
<dbReference type="PANTHER" id="PTHR24171:SF8">
    <property type="entry name" value="BRCA1-ASSOCIATED RING DOMAIN PROTEIN 1"/>
    <property type="match status" value="1"/>
</dbReference>
<evidence type="ECO:0000313" key="5">
    <source>
        <dbReference type="EMBL" id="EFJ45447.1"/>
    </source>
</evidence>
<dbReference type="RefSeq" id="XP_002953474.1">
    <property type="nucleotide sequence ID" value="XM_002953428.1"/>
</dbReference>
<dbReference type="InterPro" id="IPR002110">
    <property type="entry name" value="Ankyrin_rpt"/>
</dbReference>
<feature type="repeat" description="ANK" evidence="3">
    <location>
        <begin position="44"/>
        <end position="76"/>
    </location>
</feature>
<dbReference type="SUPFAM" id="SSF48403">
    <property type="entry name" value="Ankyrin repeat"/>
    <property type="match status" value="1"/>
</dbReference>
<accession>D8U467</accession>
<keyword evidence="6" id="KW-1185">Reference proteome</keyword>
<dbReference type="OrthoDB" id="541596at2759"/>
<dbReference type="GO" id="GO:0085020">
    <property type="term" value="P:protein K6-linked ubiquitination"/>
    <property type="evidence" value="ECO:0007669"/>
    <property type="project" value="TreeGrafter"/>
</dbReference>
<evidence type="ECO:0000256" key="2">
    <source>
        <dbReference type="ARBA" id="ARBA00023043"/>
    </source>
</evidence>
<dbReference type="PANTHER" id="PTHR24171">
    <property type="entry name" value="ANKYRIN REPEAT DOMAIN-CONTAINING PROTEIN 39-RELATED"/>
    <property type="match status" value="1"/>
</dbReference>
<organism evidence="6">
    <name type="scientific">Volvox carteri f. nagariensis</name>
    <dbReference type="NCBI Taxonomy" id="3068"/>
    <lineage>
        <taxon>Eukaryota</taxon>
        <taxon>Viridiplantae</taxon>
        <taxon>Chlorophyta</taxon>
        <taxon>core chlorophytes</taxon>
        <taxon>Chlorophyceae</taxon>
        <taxon>CS clade</taxon>
        <taxon>Chlamydomonadales</taxon>
        <taxon>Volvocaceae</taxon>
        <taxon>Volvox</taxon>
    </lineage>
</organism>
<name>D8U467_VOLCA</name>
<dbReference type="eggNOG" id="KOG0504">
    <property type="taxonomic scope" value="Eukaryota"/>
</dbReference>
<protein>
    <submittedName>
        <fullName evidence="5">Uncharacterized protein</fullName>
    </submittedName>
</protein>
<dbReference type="Proteomes" id="UP000001058">
    <property type="component" value="Unassembled WGS sequence"/>
</dbReference>
<sequence>MPSIAGDTDPELVTLLIDGARYGDLEDVDSALAQGVQPDSKDAMGRTALHMACANGHCEVIGRLLHAGALTDIQNNEGNTPLHWACLNGHKEVRPRGGRGGRERAGGDMPGSG</sequence>
<proteinExistence type="predicted"/>